<dbReference type="FunFam" id="1.10.10.10:FF:000085">
    <property type="entry name" value="Vacuolar-sorting protein SNF8"/>
    <property type="match status" value="1"/>
</dbReference>
<accession>E0VP80</accession>
<evidence type="ECO:0000313" key="13">
    <source>
        <dbReference type="Proteomes" id="UP000009046"/>
    </source>
</evidence>
<keyword evidence="8 10" id="KW-0653">Protein transport</keyword>
<evidence type="ECO:0000313" key="11">
    <source>
        <dbReference type="EMBL" id="EEB15186.1"/>
    </source>
</evidence>
<evidence type="ECO:0000256" key="5">
    <source>
        <dbReference type="ARBA" id="ARBA00022448"/>
    </source>
</evidence>
<evidence type="ECO:0000256" key="1">
    <source>
        <dbReference type="ARBA" id="ARBA00004481"/>
    </source>
</evidence>
<dbReference type="EMBL" id="DS235357">
    <property type="protein sequence ID" value="EEB15186.1"/>
    <property type="molecule type" value="Genomic_DNA"/>
</dbReference>
<dbReference type="CTD" id="8232019"/>
<dbReference type="InterPro" id="IPR036388">
    <property type="entry name" value="WH-like_DNA-bd_sf"/>
</dbReference>
<dbReference type="InParanoid" id="E0VP80"/>
<dbReference type="STRING" id="121224.E0VP80"/>
<dbReference type="FunFam" id="1.10.10.10:FF:000397">
    <property type="entry name" value="Vacuolar-sorting protein SNF8"/>
    <property type="match status" value="1"/>
</dbReference>
<dbReference type="InterPro" id="IPR040608">
    <property type="entry name" value="Snf8/Vps36"/>
</dbReference>
<evidence type="ECO:0000256" key="3">
    <source>
        <dbReference type="ARBA" id="ARBA00009834"/>
    </source>
</evidence>
<comment type="subunit">
    <text evidence="10">Component of the endosomal sorting complex required for transport II (ESCRT-II).</text>
</comment>
<reference evidence="12" key="3">
    <citation type="submission" date="2020-05" db="UniProtKB">
        <authorList>
            <consortium name="EnsemblMetazoa"/>
        </authorList>
    </citation>
    <scope>IDENTIFICATION</scope>
    <source>
        <strain evidence="12">USDA</strain>
    </source>
</reference>
<dbReference type="eggNOG" id="KOG3341">
    <property type="taxonomic scope" value="Eukaryota"/>
</dbReference>
<dbReference type="OrthoDB" id="283883at2759"/>
<keyword evidence="5 10" id="KW-0813">Transport</keyword>
<protein>
    <recommendedName>
        <fullName evidence="4 10">Vacuolar-sorting protein SNF8</fullName>
    </recommendedName>
</protein>
<dbReference type="EnsemblMetazoa" id="PHUM354250-RA">
    <property type="protein sequence ID" value="PHUM354250-PA"/>
    <property type="gene ID" value="PHUM354250"/>
</dbReference>
<gene>
    <name evidence="12" type="primary">8232019</name>
    <name evidence="11" type="ORF">Phum_PHUM354250</name>
</gene>
<name>E0VP80_PEDHC</name>
<comment type="subcellular location">
    <subcellularLocation>
        <location evidence="2">Cytoplasm</location>
    </subcellularLocation>
    <subcellularLocation>
        <location evidence="1">Endosome membrane</location>
        <topology evidence="1">Peripheral membrane protein</topology>
    </subcellularLocation>
</comment>
<reference evidence="11" key="1">
    <citation type="submission" date="2007-04" db="EMBL/GenBank/DDBJ databases">
        <title>Annotation of Pediculus humanus corporis strain USDA.</title>
        <authorList>
            <person name="Kirkness E."/>
            <person name="Hannick L."/>
            <person name="Hass B."/>
            <person name="Bruggner R."/>
            <person name="Lawson D."/>
            <person name="Bidwell S."/>
            <person name="Joardar V."/>
            <person name="Caler E."/>
            <person name="Walenz B."/>
            <person name="Inman J."/>
            <person name="Schobel S."/>
            <person name="Galinsky K."/>
            <person name="Amedeo P."/>
            <person name="Strausberg R."/>
        </authorList>
    </citation>
    <scope>NUCLEOTIDE SEQUENCE</scope>
    <source>
        <strain evidence="11">USDA</strain>
    </source>
</reference>
<dbReference type="Gene3D" id="1.10.10.10">
    <property type="entry name" value="Winged helix-like DNA-binding domain superfamily/Winged helix DNA-binding domain"/>
    <property type="match status" value="2"/>
</dbReference>
<comment type="function">
    <text evidence="10">Component of the endosomal sorting complex required for transport II (ESCRT-II), which is required for multivesicular body (MVB) formation and sorting of endosomal cargo proteins into MVBs.</text>
</comment>
<dbReference type="OMA" id="QIVEVCM"/>
<evidence type="ECO:0000256" key="9">
    <source>
        <dbReference type="ARBA" id="ARBA00023136"/>
    </source>
</evidence>
<dbReference type="EMBL" id="AAZO01004114">
    <property type="status" value="NOT_ANNOTATED_CDS"/>
    <property type="molecule type" value="Genomic_DNA"/>
</dbReference>
<evidence type="ECO:0000256" key="7">
    <source>
        <dbReference type="ARBA" id="ARBA00022753"/>
    </source>
</evidence>
<dbReference type="PANTHER" id="PTHR12806">
    <property type="entry name" value="EAP30 SUBUNIT OF ELL COMPLEX"/>
    <property type="match status" value="1"/>
</dbReference>
<evidence type="ECO:0000313" key="12">
    <source>
        <dbReference type="EnsemblMetazoa" id="PHUM354250-PA"/>
    </source>
</evidence>
<dbReference type="InterPro" id="IPR016689">
    <property type="entry name" value="ESCRT-2_cplx_Snf8"/>
</dbReference>
<evidence type="ECO:0000256" key="10">
    <source>
        <dbReference type="PIRNR" id="PIRNR017215"/>
    </source>
</evidence>
<keyword evidence="6" id="KW-0963">Cytoplasm</keyword>
<proteinExistence type="inferred from homology"/>
<dbReference type="KEGG" id="phu:Phum_PHUM354250"/>
<dbReference type="GeneID" id="8232019"/>
<dbReference type="AlphaFoldDB" id="E0VP80"/>
<evidence type="ECO:0000256" key="6">
    <source>
        <dbReference type="ARBA" id="ARBA00022490"/>
    </source>
</evidence>
<dbReference type="SUPFAM" id="SSF46785">
    <property type="entry name" value="Winged helix' DNA-binding domain"/>
    <property type="match status" value="2"/>
</dbReference>
<reference evidence="11" key="2">
    <citation type="submission" date="2007-04" db="EMBL/GenBank/DDBJ databases">
        <title>The genome of the human body louse.</title>
        <authorList>
            <consortium name="The Human Body Louse Genome Consortium"/>
            <person name="Kirkness E."/>
            <person name="Walenz B."/>
            <person name="Hass B."/>
            <person name="Bruggner R."/>
            <person name="Strausberg R."/>
        </authorList>
    </citation>
    <scope>NUCLEOTIDE SEQUENCE</scope>
    <source>
        <strain evidence="11">USDA</strain>
    </source>
</reference>
<dbReference type="Gene3D" id="6.10.140.180">
    <property type="match status" value="1"/>
</dbReference>
<dbReference type="FunCoup" id="E0VP80">
    <property type="interactions" value="886"/>
</dbReference>
<keyword evidence="13" id="KW-1185">Reference proteome</keyword>
<evidence type="ECO:0000256" key="4">
    <source>
        <dbReference type="ARBA" id="ARBA00017052"/>
    </source>
</evidence>
<keyword evidence="9" id="KW-0472">Membrane</keyword>
<dbReference type="PANTHER" id="PTHR12806:SF0">
    <property type="entry name" value="VACUOLAR-SORTING PROTEIN SNF8"/>
    <property type="match status" value="1"/>
</dbReference>
<dbReference type="VEuPathDB" id="VectorBase:PHUM354250"/>
<organism>
    <name type="scientific">Pediculus humanus subsp. corporis</name>
    <name type="common">Body louse</name>
    <dbReference type="NCBI Taxonomy" id="121224"/>
    <lineage>
        <taxon>Eukaryota</taxon>
        <taxon>Metazoa</taxon>
        <taxon>Ecdysozoa</taxon>
        <taxon>Arthropoda</taxon>
        <taxon>Hexapoda</taxon>
        <taxon>Insecta</taxon>
        <taxon>Pterygota</taxon>
        <taxon>Neoptera</taxon>
        <taxon>Paraneoptera</taxon>
        <taxon>Psocodea</taxon>
        <taxon>Troctomorpha</taxon>
        <taxon>Phthiraptera</taxon>
        <taxon>Anoplura</taxon>
        <taxon>Pediculidae</taxon>
        <taxon>Pediculus</taxon>
    </lineage>
</organism>
<dbReference type="HOGENOM" id="CLU_070147_2_0_1"/>
<dbReference type="RefSeq" id="XP_002427924.1">
    <property type="nucleotide sequence ID" value="XM_002427879.1"/>
</dbReference>
<dbReference type="PIRSF" id="PIRSF017215">
    <property type="entry name" value="ESCRT2_Vps22"/>
    <property type="match status" value="1"/>
</dbReference>
<dbReference type="GO" id="GO:0043328">
    <property type="term" value="P:protein transport to vacuole involved in ubiquitin-dependent protein catabolic process via the multivesicular body sorting pathway"/>
    <property type="evidence" value="ECO:0007669"/>
    <property type="project" value="TreeGrafter"/>
</dbReference>
<evidence type="ECO:0000256" key="2">
    <source>
        <dbReference type="ARBA" id="ARBA00004496"/>
    </source>
</evidence>
<comment type="similarity">
    <text evidence="3 10">Belongs to the SNF8 family.</text>
</comment>
<dbReference type="GO" id="GO:0000814">
    <property type="term" value="C:ESCRT II complex"/>
    <property type="evidence" value="ECO:0007669"/>
    <property type="project" value="UniProtKB-UniRule"/>
</dbReference>
<keyword evidence="7" id="KW-0967">Endosome</keyword>
<evidence type="ECO:0000256" key="8">
    <source>
        <dbReference type="ARBA" id="ARBA00022927"/>
    </source>
</evidence>
<sequence length="272" mass="31179">MRRRAGIAAIQKKNLEQEKYRDKGTEIQENQLEQMTKQMEVFRVNLEEFARKHKNDIKSNPQFRKQFQDMCAAIGVDPLTSVKGFWSVLGIGDFYYELAVQIIEVCLATSSRNGGLIGLEELRRRLIKARGKRKEHQEITVDDLLRAAKKLKVFGSGFSVIPISKGQYLVQSVPGELSMDHTAVLHAASTNDKAYVSISNLQHVLRWEKERAQKAVDYMIKLGLAWIDKQNVEEPLYWFPSLFEGLKTHTTATTATETLKNILIIKRNLMNR</sequence>
<dbReference type="Pfam" id="PF04157">
    <property type="entry name" value="EAP30"/>
    <property type="match status" value="1"/>
</dbReference>
<dbReference type="Proteomes" id="UP000009046">
    <property type="component" value="Unassembled WGS sequence"/>
</dbReference>
<dbReference type="InterPro" id="IPR036390">
    <property type="entry name" value="WH_DNA-bd_sf"/>
</dbReference>